<gene>
    <name evidence="3" type="ORF">DSCA_24360</name>
</gene>
<dbReference type="OrthoDB" id="8903766at2"/>
<dbReference type="SMART" id="SM00054">
    <property type="entry name" value="EFh"/>
    <property type="match status" value="2"/>
</dbReference>
<dbReference type="PROSITE" id="PS50222">
    <property type="entry name" value="EF_HAND_2"/>
    <property type="match status" value="2"/>
</dbReference>
<proteinExistence type="predicted"/>
<dbReference type="AlphaFoldDB" id="A0A5K7YHB5"/>
<name>A0A5K7YHB5_9BACT</name>
<feature type="region of interest" description="Disordered" evidence="1">
    <location>
        <begin position="62"/>
        <end position="140"/>
    </location>
</feature>
<dbReference type="GO" id="GO:0005509">
    <property type="term" value="F:calcium ion binding"/>
    <property type="evidence" value="ECO:0007669"/>
    <property type="project" value="InterPro"/>
</dbReference>
<dbReference type="InterPro" id="IPR002048">
    <property type="entry name" value="EF_hand_dom"/>
</dbReference>
<protein>
    <recommendedName>
        <fullName evidence="2">EF-hand domain-containing protein</fullName>
    </recommendedName>
</protein>
<dbReference type="CDD" id="cd00051">
    <property type="entry name" value="EFh"/>
    <property type="match status" value="1"/>
</dbReference>
<dbReference type="Gene3D" id="1.10.238.10">
    <property type="entry name" value="EF-hand"/>
    <property type="match status" value="1"/>
</dbReference>
<dbReference type="Proteomes" id="UP000427906">
    <property type="component" value="Chromosome"/>
</dbReference>
<evidence type="ECO:0000256" key="1">
    <source>
        <dbReference type="SAM" id="MobiDB-lite"/>
    </source>
</evidence>
<evidence type="ECO:0000259" key="2">
    <source>
        <dbReference type="PROSITE" id="PS50222"/>
    </source>
</evidence>
<dbReference type="RefSeq" id="WP_155316662.1">
    <property type="nucleotide sequence ID" value="NZ_AP021874.1"/>
</dbReference>
<organism evidence="3 4">
    <name type="scientific">Desulfosarcina alkanivorans</name>
    <dbReference type="NCBI Taxonomy" id="571177"/>
    <lineage>
        <taxon>Bacteria</taxon>
        <taxon>Pseudomonadati</taxon>
        <taxon>Thermodesulfobacteriota</taxon>
        <taxon>Desulfobacteria</taxon>
        <taxon>Desulfobacterales</taxon>
        <taxon>Desulfosarcinaceae</taxon>
        <taxon>Desulfosarcina</taxon>
    </lineage>
</organism>
<keyword evidence="4" id="KW-1185">Reference proteome</keyword>
<dbReference type="Pfam" id="PF13499">
    <property type="entry name" value="EF-hand_7"/>
    <property type="match status" value="1"/>
</dbReference>
<reference evidence="3 4" key="1">
    <citation type="submission" date="2019-11" db="EMBL/GenBank/DDBJ databases">
        <title>Comparative genomics of hydrocarbon-degrading Desulfosarcina strains.</title>
        <authorList>
            <person name="Watanabe M."/>
            <person name="Kojima H."/>
            <person name="Fukui M."/>
        </authorList>
    </citation>
    <scope>NUCLEOTIDE SEQUENCE [LARGE SCALE GENOMIC DNA]</scope>
    <source>
        <strain evidence="3 4">PL12</strain>
    </source>
</reference>
<dbReference type="InterPro" id="IPR011992">
    <property type="entry name" value="EF-hand-dom_pair"/>
</dbReference>
<evidence type="ECO:0000313" key="4">
    <source>
        <dbReference type="Proteomes" id="UP000427906"/>
    </source>
</evidence>
<dbReference type="EMBL" id="AP021874">
    <property type="protein sequence ID" value="BBO68506.1"/>
    <property type="molecule type" value="Genomic_DNA"/>
</dbReference>
<feature type="domain" description="EF-hand" evidence="2">
    <location>
        <begin position="14"/>
        <end position="49"/>
    </location>
</feature>
<dbReference type="KEGG" id="dalk:DSCA_24360"/>
<feature type="compositionally biased region" description="Basic and acidic residues" evidence="1">
    <location>
        <begin position="25"/>
        <end position="34"/>
    </location>
</feature>
<sequence>MMSGISGMNAMMGGMRPDPQQMFNRMDKDGSSSIDRDELGAMAEKMAEKTGTEIDVDSLMEAYDGDGDGVLNQEETQAAMESLKDQMGPPPAGGPGAGGGPPPQAETSGVYGQDGADAQSTIAQLLDALSESGDEDREDAVTRAWIDTLKGENQSYAPVDTRA</sequence>
<dbReference type="SUPFAM" id="SSF47473">
    <property type="entry name" value="EF-hand"/>
    <property type="match status" value="1"/>
</dbReference>
<feature type="region of interest" description="Disordered" evidence="1">
    <location>
        <begin position="1"/>
        <end position="34"/>
    </location>
</feature>
<evidence type="ECO:0000313" key="3">
    <source>
        <dbReference type="EMBL" id="BBO68506.1"/>
    </source>
</evidence>
<feature type="domain" description="EF-hand" evidence="2">
    <location>
        <begin position="51"/>
        <end position="86"/>
    </location>
</feature>
<accession>A0A5K7YHB5</accession>